<organism evidence="2 3">
    <name type="scientific">Cimex lectularius</name>
    <name type="common">Bed bug</name>
    <name type="synonym">Acanthia lectularia</name>
    <dbReference type="NCBI Taxonomy" id="79782"/>
    <lineage>
        <taxon>Eukaryota</taxon>
        <taxon>Metazoa</taxon>
        <taxon>Ecdysozoa</taxon>
        <taxon>Arthropoda</taxon>
        <taxon>Hexapoda</taxon>
        <taxon>Insecta</taxon>
        <taxon>Pterygota</taxon>
        <taxon>Neoptera</taxon>
        <taxon>Paraneoptera</taxon>
        <taxon>Hemiptera</taxon>
        <taxon>Heteroptera</taxon>
        <taxon>Panheteroptera</taxon>
        <taxon>Cimicomorpha</taxon>
        <taxon>Cimicidae</taxon>
        <taxon>Cimex</taxon>
    </lineage>
</organism>
<dbReference type="KEGG" id="clec:106665385"/>
<feature type="compositionally biased region" description="Low complexity" evidence="1">
    <location>
        <begin position="22"/>
        <end position="31"/>
    </location>
</feature>
<evidence type="ECO:0000313" key="2">
    <source>
        <dbReference type="EnsemblMetazoa" id="XP_014247263.1"/>
    </source>
</evidence>
<name>A0A8I6RJA7_CIMLE</name>
<proteinExistence type="predicted"/>
<feature type="region of interest" description="Disordered" evidence="1">
    <location>
        <begin position="115"/>
        <end position="143"/>
    </location>
</feature>
<evidence type="ECO:0000256" key="1">
    <source>
        <dbReference type="SAM" id="MobiDB-lite"/>
    </source>
</evidence>
<feature type="compositionally biased region" description="Acidic residues" evidence="1">
    <location>
        <begin position="119"/>
        <end position="134"/>
    </location>
</feature>
<accession>A0A8I6RJA7</accession>
<dbReference type="OrthoDB" id="6363430at2759"/>
<feature type="compositionally biased region" description="Basic residues" evidence="1">
    <location>
        <begin position="454"/>
        <end position="463"/>
    </location>
</feature>
<feature type="region of interest" description="Disordered" evidence="1">
    <location>
        <begin position="21"/>
        <end position="52"/>
    </location>
</feature>
<protein>
    <submittedName>
        <fullName evidence="2">Uncharacterized protein</fullName>
    </submittedName>
</protein>
<dbReference type="GeneID" id="106665385"/>
<dbReference type="EnsemblMetazoa" id="XM_014391777.2">
    <property type="protein sequence ID" value="XP_014247263.1"/>
    <property type="gene ID" value="LOC106665385"/>
</dbReference>
<reference evidence="2" key="1">
    <citation type="submission" date="2022-01" db="UniProtKB">
        <authorList>
            <consortium name="EnsemblMetazoa"/>
        </authorList>
    </citation>
    <scope>IDENTIFICATION</scope>
</reference>
<dbReference type="RefSeq" id="XP_014247263.1">
    <property type="nucleotide sequence ID" value="XM_014391777.2"/>
</dbReference>
<feature type="compositionally biased region" description="Basic and acidic residues" evidence="1">
    <location>
        <begin position="43"/>
        <end position="52"/>
    </location>
</feature>
<feature type="compositionally biased region" description="Low complexity" evidence="1">
    <location>
        <begin position="464"/>
        <end position="479"/>
    </location>
</feature>
<dbReference type="Proteomes" id="UP000494040">
    <property type="component" value="Unassembled WGS sequence"/>
</dbReference>
<keyword evidence="3" id="KW-1185">Reference proteome</keyword>
<dbReference type="AlphaFoldDB" id="A0A8I6RJA7"/>
<feature type="region of interest" description="Disordered" evidence="1">
    <location>
        <begin position="427"/>
        <end position="510"/>
    </location>
</feature>
<evidence type="ECO:0000313" key="3">
    <source>
        <dbReference type="Proteomes" id="UP000494040"/>
    </source>
</evidence>
<sequence length="535" mass="59985">MDKLYDFFSVLQHFHRQEYENSSSGSIYSIPGGSGGMLRSRRRDANAKPNRVLDRNSSRGMIFENEELRLRTININEEIEKGQNDIKKLRRENEQLRREIWSLRDECDRLQELLKRQEEEDDEDETEYEEDEQEIETKVERNHTKKFEGDGLSIVPEEPEEATTPDCVLPQITSLIKQEVNNEKGLLEYKGRPSPCLRINSVHPFTAAATLDLDLFPGVTVFEVIEDAIKVCQGVVGVRLLSGSIYISCESKESLDLLINSGLKLRNEQISLYDVSQGTVVLDLKGVPHHLTDCDLAHVLSQFGPVIGAVERKLYCDVDTGERLARIKPRVSIPKRLFLQGSEIVMRPLAHEELVRLSIQQCPLKLNVKLPVLTDIADIKDTLPTNSTLSASCDTAKSTSAEPFVFPGNSSASTVDLTAKMEERCQSAPNIRSQQGSPVNTVRRGISDGEVKRAVNRTRKISKKGPSPLPSSSSEQDSPTKPRRRRSSVLQPPVSFEKEISPSLSSRASFRRKLSATGRETGKLPWCACWGNGCI</sequence>
<feature type="compositionally biased region" description="Polar residues" evidence="1">
    <location>
        <begin position="427"/>
        <end position="440"/>
    </location>
</feature>